<evidence type="ECO:0000313" key="3">
    <source>
        <dbReference type="EMBL" id="AQS57338.1"/>
    </source>
</evidence>
<keyword evidence="1" id="KW-1133">Transmembrane helix</keyword>
<dbReference type="PROSITE" id="PS51257">
    <property type="entry name" value="PROKAR_LIPOPROTEIN"/>
    <property type="match status" value="1"/>
</dbReference>
<dbReference type="AlphaFoldDB" id="A0A1U9KBC0"/>
<proteinExistence type="predicted"/>
<dbReference type="PANTHER" id="PTHR30383:SF27">
    <property type="entry name" value="SPORE GERMINATION LIPASE LIPC"/>
    <property type="match status" value="1"/>
</dbReference>
<dbReference type="RefSeq" id="WP_169835364.1">
    <property type="nucleotide sequence ID" value="NZ_CP019699.1"/>
</dbReference>
<gene>
    <name evidence="3" type="ORF">B0W44_01495</name>
</gene>
<dbReference type="InterPro" id="IPR036514">
    <property type="entry name" value="SGNH_hydro_sf"/>
</dbReference>
<keyword evidence="1" id="KW-0812">Transmembrane</keyword>
<feature type="domain" description="SGNH hydrolase-type esterase" evidence="2">
    <location>
        <begin position="60"/>
        <end position="245"/>
    </location>
</feature>
<dbReference type="InterPro" id="IPR013830">
    <property type="entry name" value="SGNH_hydro"/>
</dbReference>
<keyword evidence="1" id="KW-0472">Membrane</keyword>
<evidence type="ECO:0000313" key="4">
    <source>
        <dbReference type="Proteomes" id="UP000188603"/>
    </source>
</evidence>
<evidence type="ECO:0000256" key="1">
    <source>
        <dbReference type="SAM" id="Phobius"/>
    </source>
</evidence>
<dbReference type="InterPro" id="IPR051532">
    <property type="entry name" value="Ester_Hydrolysis_Enzymes"/>
</dbReference>
<dbReference type="Proteomes" id="UP000188603">
    <property type="component" value="Chromosome"/>
</dbReference>
<dbReference type="Gene3D" id="3.40.50.1110">
    <property type="entry name" value="SGNH hydrolase"/>
    <property type="match status" value="1"/>
</dbReference>
<dbReference type="KEGG" id="ntr:B0W44_01495"/>
<dbReference type="Pfam" id="PF13472">
    <property type="entry name" value="Lipase_GDSL_2"/>
    <property type="match status" value="1"/>
</dbReference>
<organism evidence="3 4">
    <name type="scientific">Novibacillus thermophilus</name>
    <dbReference type="NCBI Taxonomy" id="1471761"/>
    <lineage>
        <taxon>Bacteria</taxon>
        <taxon>Bacillati</taxon>
        <taxon>Bacillota</taxon>
        <taxon>Bacilli</taxon>
        <taxon>Bacillales</taxon>
        <taxon>Thermoactinomycetaceae</taxon>
        <taxon>Novibacillus</taxon>
    </lineage>
</organism>
<protein>
    <recommendedName>
        <fullName evidence="2">SGNH hydrolase-type esterase domain-containing protein</fullName>
    </recommendedName>
</protein>
<dbReference type="STRING" id="1471761.B0W44_01495"/>
<dbReference type="GO" id="GO:0004622">
    <property type="term" value="F:phosphatidylcholine lysophospholipase activity"/>
    <property type="evidence" value="ECO:0007669"/>
    <property type="project" value="TreeGrafter"/>
</dbReference>
<accession>A0A1U9KBC0</accession>
<reference evidence="3 4" key="1">
    <citation type="journal article" date="2015" name="Int. J. Syst. Evol. Microbiol.">
        <title>Novibacillus thermophilus gen. nov., sp. nov., a Gram-staining-negative and moderately thermophilic member of the family Thermoactinomycetaceae.</title>
        <authorList>
            <person name="Yang G."/>
            <person name="Chen J."/>
            <person name="Zhou S."/>
        </authorList>
    </citation>
    <scope>NUCLEOTIDE SEQUENCE [LARGE SCALE GENOMIC DNA]</scope>
    <source>
        <strain evidence="3 4">SG-1</strain>
    </source>
</reference>
<dbReference type="PANTHER" id="PTHR30383">
    <property type="entry name" value="THIOESTERASE 1/PROTEASE 1/LYSOPHOSPHOLIPASE L1"/>
    <property type="match status" value="1"/>
</dbReference>
<sequence length="256" mass="28100">MKCTGWLVTAIASVISCILLFSGFVMSIGEVTRPPASDWQSLDTGDRKVPLDVGAFSLVALGDSLTRGTGDDSGKGYVGVLKEAFEKRHDRVIVHNFGVQGATLSDLLKQIEEREVKRTIAGASVITVSIGGNDLFRGGRSLQNFDPEGLSSIQTAAVQNIDKLFAGIRSVNQEAPVVYVGLYNPFPEWRDANLYAKVVHDWNYQVSLMASQYDNVVVAPTFDIIRDPETDLYSDHFHPNGKSYQHIARRILEGLP</sequence>
<evidence type="ECO:0000259" key="2">
    <source>
        <dbReference type="Pfam" id="PF13472"/>
    </source>
</evidence>
<dbReference type="SUPFAM" id="SSF52266">
    <property type="entry name" value="SGNH hydrolase"/>
    <property type="match status" value="1"/>
</dbReference>
<feature type="transmembrane region" description="Helical" evidence="1">
    <location>
        <begin position="6"/>
        <end position="28"/>
    </location>
</feature>
<name>A0A1U9KBC0_9BACL</name>
<keyword evidence="4" id="KW-1185">Reference proteome</keyword>
<dbReference type="EMBL" id="CP019699">
    <property type="protein sequence ID" value="AQS57338.1"/>
    <property type="molecule type" value="Genomic_DNA"/>
</dbReference>